<keyword evidence="4" id="KW-0488">Methylation</keyword>
<organism evidence="13 14">
    <name type="scientific">Catagonus wagneri</name>
    <name type="common">Chacoan peccary</name>
    <dbReference type="NCBI Taxonomy" id="51154"/>
    <lineage>
        <taxon>Eukaryota</taxon>
        <taxon>Metazoa</taxon>
        <taxon>Chordata</taxon>
        <taxon>Craniata</taxon>
        <taxon>Vertebrata</taxon>
        <taxon>Euteleostomi</taxon>
        <taxon>Mammalia</taxon>
        <taxon>Eutheria</taxon>
        <taxon>Laurasiatheria</taxon>
        <taxon>Artiodactyla</taxon>
        <taxon>Suina</taxon>
        <taxon>Tayassuidae</taxon>
        <taxon>Catagonus</taxon>
    </lineage>
</organism>
<feature type="compositionally biased region" description="Basic and acidic residues" evidence="12">
    <location>
        <begin position="30"/>
        <end position="39"/>
    </location>
</feature>
<dbReference type="Proteomes" id="UP000694540">
    <property type="component" value="Unplaced"/>
</dbReference>
<evidence type="ECO:0000256" key="1">
    <source>
        <dbReference type="ARBA" id="ARBA00004496"/>
    </source>
</evidence>
<evidence type="ECO:0000256" key="2">
    <source>
        <dbReference type="ARBA" id="ARBA00010247"/>
    </source>
</evidence>
<name>A0A8C3X4W9_9CETA</name>
<accession>A0A8C3X4W9</accession>
<dbReference type="Gene3D" id="6.10.140.1730">
    <property type="match status" value="1"/>
</dbReference>
<keyword evidence="5" id="KW-0963">Cytoplasm</keyword>
<evidence type="ECO:0000256" key="3">
    <source>
        <dbReference type="ARBA" id="ARBA00011133"/>
    </source>
</evidence>
<sequence length="71" mass="8227">MVKSKNHTTHNQSPKWYRNGIKKTQSQRYESLKGVDPNHEQVSGKQNSNSELIKVKSQLQTQTLWEEMGTV</sequence>
<comment type="function">
    <text evidence="10">Component of the large ribosomal subunit. The ribosome is a large ribonucleoprotein complex responsible for the synthesis of proteins in the cell.</text>
</comment>
<dbReference type="GeneTree" id="ENSGT00390000007084"/>
<evidence type="ECO:0000256" key="8">
    <source>
        <dbReference type="ARBA" id="ARBA00022990"/>
    </source>
</evidence>
<dbReference type="PANTHER" id="PTHR12884">
    <property type="entry name" value="60S RIBOSOMAL PROTEIN L29"/>
    <property type="match status" value="1"/>
</dbReference>
<evidence type="ECO:0000313" key="13">
    <source>
        <dbReference type="Ensembl" id="ENSCWAP00000024213.1"/>
    </source>
</evidence>
<keyword evidence="9 11" id="KW-0687">Ribonucleoprotein</keyword>
<reference evidence="13" key="2">
    <citation type="submission" date="2025-09" db="UniProtKB">
        <authorList>
            <consortium name="Ensembl"/>
        </authorList>
    </citation>
    <scope>IDENTIFICATION</scope>
</reference>
<evidence type="ECO:0000256" key="5">
    <source>
        <dbReference type="ARBA" id="ARBA00022490"/>
    </source>
</evidence>
<reference evidence="13" key="1">
    <citation type="submission" date="2025-08" db="UniProtKB">
        <authorList>
            <consortium name="Ensembl"/>
        </authorList>
    </citation>
    <scope>IDENTIFICATION</scope>
</reference>
<feature type="compositionally biased region" description="Polar residues" evidence="12">
    <location>
        <begin position="40"/>
        <end position="50"/>
    </location>
</feature>
<keyword evidence="7 11" id="KW-0689">Ribosomal protein</keyword>
<evidence type="ECO:0000256" key="7">
    <source>
        <dbReference type="ARBA" id="ARBA00022980"/>
    </source>
</evidence>
<proteinExistence type="inferred from homology"/>
<evidence type="ECO:0000256" key="11">
    <source>
        <dbReference type="RuleBase" id="RU364026"/>
    </source>
</evidence>
<dbReference type="Pfam" id="PF01779">
    <property type="entry name" value="Ribosomal_L29e"/>
    <property type="match status" value="1"/>
</dbReference>
<dbReference type="Ensembl" id="ENSCWAT00000026244.1">
    <property type="protein sequence ID" value="ENSCWAP00000024213.1"/>
    <property type="gene ID" value="ENSCWAG00000018427.1"/>
</dbReference>
<dbReference type="GO" id="GO:0022625">
    <property type="term" value="C:cytosolic large ribosomal subunit"/>
    <property type="evidence" value="ECO:0007669"/>
    <property type="project" value="TreeGrafter"/>
</dbReference>
<evidence type="ECO:0000256" key="10">
    <source>
        <dbReference type="ARBA" id="ARBA00034092"/>
    </source>
</evidence>
<comment type="subcellular location">
    <subcellularLocation>
        <location evidence="1">Cytoplasm</location>
    </subcellularLocation>
</comment>
<keyword evidence="14" id="KW-1185">Reference proteome</keyword>
<evidence type="ECO:0000313" key="14">
    <source>
        <dbReference type="Proteomes" id="UP000694540"/>
    </source>
</evidence>
<evidence type="ECO:0000256" key="9">
    <source>
        <dbReference type="ARBA" id="ARBA00023274"/>
    </source>
</evidence>
<evidence type="ECO:0000256" key="6">
    <source>
        <dbReference type="ARBA" id="ARBA00022553"/>
    </source>
</evidence>
<dbReference type="GO" id="GO:0003735">
    <property type="term" value="F:structural constituent of ribosome"/>
    <property type="evidence" value="ECO:0007669"/>
    <property type="project" value="UniProtKB-UniRule"/>
</dbReference>
<dbReference type="InterPro" id="IPR002673">
    <property type="entry name" value="Ribosomal_eL29"/>
</dbReference>
<evidence type="ECO:0000256" key="12">
    <source>
        <dbReference type="SAM" id="MobiDB-lite"/>
    </source>
</evidence>
<protein>
    <recommendedName>
        <fullName evidence="11">60S ribosomal protein L29</fullName>
    </recommendedName>
</protein>
<keyword evidence="8" id="KW-0007">Acetylation</keyword>
<dbReference type="PANTHER" id="PTHR12884:SF18">
    <property type="entry name" value="60S RIBOSOMAL PROTEIN L29"/>
    <property type="match status" value="1"/>
</dbReference>
<dbReference type="GO" id="GO:0002181">
    <property type="term" value="P:cytoplasmic translation"/>
    <property type="evidence" value="ECO:0007669"/>
    <property type="project" value="TreeGrafter"/>
</dbReference>
<comment type="subunit">
    <text evidence="3">Component of the large ribosomal subunit.</text>
</comment>
<evidence type="ECO:0000256" key="4">
    <source>
        <dbReference type="ARBA" id="ARBA00022481"/>
    </source>
</evidence>
<comment type="similarity">
    <text evidence="2 11">Belongs to the eukaryotic ribosomal protein eL29 family.</text>
</comment>
<feature type="region of interest" description="Disordered" evidence="12">
    <location>
        <begin position="1"/>
        <end position="50"/>
    </location>
</feature>
<keyword evidence="6" id="KW-0597">Phosphoprotein</keyword>
<dbReference type="AlphaFoldDB" id="A0A8C3X4W9"/>